<protein>
    <submittedName>
        <fullName evidence="1">Uncharacterized protein</fullName>
    </submittedName>
</protein>
<dbReference type="Proteomes" id="UP000237347">
    <property type="component" value="Unassembled WGS sequence"/>
</dbReference>
<reference evidence="1 2" key="1">
    <citation type="journal article" date="2018" name="Sci. Data">
        <title>The draft genome sequence of cork oak.</title>
        <authorList>
            <person name="Ramos A.M."/>
            <person name="Usie A."/>
            <person name="Barbosa P."/>
            <person name="Barros P.M."/>
            <person name="Capote T."/>
            <person name="Chaves I."/>
            <person name="Simoes F."/>
            <person name="Abreu I."/>
            <person name="Carrasquinho I."/>
            <person name="Faro C."/>
            <person name="Guimaraes J.B."/>
            <person name="Mendonca D."/>
            <person name="Nobrega F."/>
            <person name="Rodrigues L."/>
            <person name="Saibo N.J.M."/>
            <person name="Varela M.C."/>
            <person name="Egas C."/>
            <person name="Matos J."/>
            <person name="Miguel C.M."/>
            <person name="Oliveira M.M."/>
            <person name="Ricardo C.P."/>
            <person name="Goncalves S."/>
        </authorList>
    </citation>
    <scope>NUCLEOTIDE SEQUENCE [LARGE SCALE GENOMIC DNA]</scope>
    <source>
        <strain evidence="2">cv. HL8</strain>
    </source>
</reference>
<proteinExistence type="predicted"/>
<name>A0AAW0J9W2_QUESU</name>
<gene>
    <name evidence="1" type="ORF">CFP56_035883</name>
</gene>
<keyword evidence="2" id="KW-1185">Reference proteome</keyword>
<sequence>MISRKIIGHLSKCKWTKIKGGTIARNPVLGFTDVLHMKFSVKNYETRLELVGQVHVTSEIS</sequence>
<evidence type="ECO:0000313" key="2">
    <source>
        <dbReference type="Proteomes" id="UP000237347"/>
    </source>
</evidence>
<accession>A0AAW0J9W2</accession>
<organism evidence="1 2">
    <name type="scientific">Quercus suber</name>
    <name type="common">Cork oak</name>
    <dbReference type="NCBI Taxonomy" id="58331"/>
    <lineage>
        <taxon>Eukaryota</taxon>
        <taxon>Viridiplantae</taxon>
        <taxon>Streptophyta</taxon>
        <taxon>Embryophyta</taxon>
        <taxon>Tracheophyta</taxon>
        <taxon>Spermatophyta</taxon>
        <taxon>Magnoliopsida</taxon>
        <taxon>eudicotyledons</taxon>
        <taxon>Gunneridae</taxon>
        <taxon>Pentapetalae</taxon>
        <taxon>rosids</taxon>
        <taxon>fabids</taxon>
        <taxon>Fagales</taxon>
        <taxon>Fagaceae</taxon>
        <taxon>Quercus</taxon>
    </lineage>
</organism>
<dbReference type="AlphaFoldDB" id="A0AAW0J9W2"/>
<dbReference type="EMBL" id="PKMF04000644">
    <property type="protein sequence ID" value="KAK7823121.1"/>
    <property type="molecule type" value="Genomic_DNA"/>
</dbReference>
<comment type="caution">
    <text evidence="1">The sequence shown here is derived from an EMBL/GenBank/DDBJ whole genome shotgun (WGS) entry which is preliminary data.</text>
</comment>
<evidence type="ECO:0000313" key="1">
    <source>
        <dbReference type="EMBL" id="KAK7823121.1"/>
    </source>
</evidence>